<name>A0A5B8UHY0_9BACT</name>
<dbReference type="Proteomes" id="UP000321204">
    <property type="component" value="Chromosome"/>
</dbReference>
<dbReference type="EMBL" id="CP042433">
    <property type="protein sequence ID" value="QEC55966.1"/>
    <property type="molecule type" value="Genomic_DNA"/>
</dbReference>
<organism evidence="1 2">
    <name type="scientific">Flavisolibacter ginsenosidimutans</name>
    <dbReference type="NCBI Taxonomy" id="661481"/>
    <lineage>
        <taxon>Bacteria</taxon>
        <taxon>Pseudomonadati</taxon>
        <taxon>Bacteroidota</taxon>
        <taxon>Chitinophagia</taxon>
        <taxon>Chitinophagales</taxon>
        <taxon>Chitinophagaceae</taxon>
        <taxon>Flavisolibacter</taxon>
    </lineage>
</organism>
<reference evidence="1 2" key="1">
    <citation type="journal article" date="2015" name="Int. J. Syst. Evol. Microbiol.">
        <title>Flavisolibacter ginsenosidimutans sp. nov., with ginsenoside-converting activity isolated from soil used for cultivating ginseng.</title>
        <authorList>
            <person name="Zhao Y."/>
            <person name="Liu Q."/>
            <person name="Kang M.S."/>
            <person name="Jin F."/>
            <person name="Yu H."/>
            <person name="Im W.T."/>
        </authorList>
    </citation>
    <scope>NUCLEOTIDE SEQUENCE [LARGE SCALE GENOMIC DNA]</scope>
    <source>
        <strain evidence="1 2">Gsoil 636</strain>
    </source>
</reference>
<dbReference type="PROSITE" id="PS51257">
    <property type="entry name" value="PROKAR_LIPOPROTEIN"/>
    <property type="match status" value="1"/>
</dbReference>
<dbReference type="RefSeq" id="WP_146785703.1">
    <property type="nucleotide sequence ID" value="NZ_BAABIO010000001.1"/>
</dbReference>
<sequence>MKQKLFAALASIMLFSCGPQIYKSADFSNALSKHKTVAILPAEVSMQLRPNQAKSTTPEQMEEMTVKTGYDVQEKMYGWFLRRSDKYHYTVSFQDVTRTNAKLKEAGITYKDLKTTDRSKLAQLLGVDAVMQDRLSMEKPMSEGAAVAVGLLVGAWGNTNKVATTINIHDGNSGNLLWKYDYEAAGSVGSSTTRLVDALMRNATKKFPYSVN</sequence>
<proteinExistence type="predicted"/>
<dbReference type="KEGG" id="fgg:FSB75_08680"/>
<keyword evidence="2" id="KW-1185">Reference proteome</keyword>
<dbReference type="AlphaFoldDB" id="A0A5B8UHY0"/>
<dbReference type="OrthoDB" id="669636at2"/>
<evidence type="ECO:0008006" key="3">
    <source>
        <dbReference type="Google" id="ProtNLM"/>
    </source>
</evidence>
<dbReference type="Gene3D" id="3.40.50.10610">
    <property type="entry name" value="ABC-type transport auxiliary lipoprotein component"/>
    <property type="match status" value="1"/>
</dbReference>
<accession>A0A5B8UHY0</accession>
<gene>
    <name evidence="1" type="ORF">FSB75_08680</name>
</gene>
<evidence type="ECO:0000313" key="1">
    <source>
        <dbReference type="EMBL" id="QEC55966.1"/>
    </source>
</evidence>
<protein>
    <recommendedName>
        <fullName evidence="3">DUF4136 domain-containing protein</fullName>
    </recommendedName>
</protein>
<evidence type="ECO:0000313" key="2">
    <source>
        <dbReference type="Proteomes" id="UP000321204"/>
    </source>
</evidence>